<dbReference type="Gene3D" id="3.40.50.10140">
    <property type="entry name" value="Toll/interleukin-1 receptor homology (TIR) domain"/>
    <property type="match status" value="1"/>
</dbReference>
<dbReference type="InterPro" id="IPR035897">
    <property type="entry name" value="Toll_tir_struct_dom_sf"/>
</dbReference>
<dbReference type="PROSITE" id="PS51534">
    <property type="entry name" value="SEFIR"/>
    <property type="match status" value="1"/>
</dbReference>
<protein>
    <submittedName>
        <fullName evidence="2">SEFIR domain-containing protein</fullName>
    </submittedName>
</protein>
<dbReference type="Pfam" id="PF13676">
    <property type="entry name" value="TIR_2"/>
    <property type="match status" value="1"/>
</dbReference>
<dbReference type="SUPFAM" id="SSF52200">
    <property type="entry name" value="Toll/Interleukin receptor TIR domain"/>
    <property type="match status" value="1"/>
</dbReference>
<reference evidence="2 3" key="1">
    <citation type="journal article" date="2012" name="J. Bacteriol.">
        <title>Genome of Bacillus macauensis ZFHKF-1, a Long-Chain-Forming Bacterium.</title>
        <authorList>
            <person name="Cai L."/>
            <person name="Zhang T."/>
        </authorList>
    </citation>
    <scope>NUCLEOTIDE SEQUENCE [LARGE SCALE GENOMIC DNA]</scope>
    <source>
        <strain evidence="2 3">ZFHKF-1</strain>
    </source>
</reference>
<evidence type="ECO:0000313" key="2">
    <source>
        <dbReference type="EMBL" id="EIT84100.1"/>
    </source>
</evidence>
<dbReference type="eggNOG" id="COG1672">
    <property type="taxonomic scope" value="Bacteria"/>
</dbReference>
<dbReference type="InterPro" id="IPR013568">
    <property type="entry name" value="SEFIR_dom"/>
</dbReference>
<dbReference type="InterPro" id="IPR000157">
    <property type="entry name" value="TIR_dom"/>
</dbReference>
<keyword evidence="3" id="KW-1185">Reference proteome</keyword>
<comment type="caution">
    <text evidence="2">The sequence shown here is derived from an EMBL/GenBank/DDBJ whole genome shotgun (WGS) entry which is preliminary data.</text>
</comment>
<proteinExistence type="predicted"/>
<feature type="domain" description="SEFIR" evidence="1">
    <location>
        <begin position="3"/>
        <end position="135"/>
    </location>
</feature>
<dbReference type="RefSeq" id="WP_007203471.1">
    <property type="nucleotide sequence ID" value="NZ_AKKV01000040.1"/>
</dbReference>
<dbReference type="PATRIC" id="fig|1196324.3.peg.3471"/>
<gene>
    <name evidence="2" type="ORF">A374_16999</name>
</gene>
<dbReference type="Proteomes" id="UP000004080">
    <property type="component" value="Unassembled WGS sequence"/>
</dbReference>
<dbReference type="AlphaFoldDB" id="I8UAZ6"/>
<dbReference type="GO" id="GO:0007165">
    <property type="term" value="P:signal transduction"/>
    <property type="evidence" value="ECO:0007669"/>
    <property type="project" value="InterPro"/>
</dbReference>
<accession>I8UAZ6</accession>
<name>I8UAZ6_9BACL</name>
<organism evidence="2 3">
    <name type="scientific">Fictibacillus macauensis ZFHKF-1</name>
    <dbReference type="NCBI Taxonomy" id="1196324"/>
    <lineage>
        <taxon>Bacteria</taxon>
        <taxon>Bacillati</taxon>
        <taxon>Bacillota</taxon>
        <taxon>Bacilli</taxon>
        <taxon>Bacillales</taxon>
        <taxon>Fictibacillaceae</taxon>
        <taxon>Fictibacillus</taxon>
    </lineage>
</organism>
<sequence length="333" mass="38802">MEKKRVFISYSWDSEEHQEWVLYLANCLRAKGLIADADVFETQKTSVHLNRMMVEKVRDSDFIIIVLTENYAKKADNFEGGVGFESQLTLPLIMEDPKKLIPIMLHQGEFAKVFPFHFKGQYAIDFSNDTEFNNKFEELLYRIYEKPRYYVEPVGEAPTLNPRIPSRRIKEGSKDINKVKPSTIDFSDLDLSFPKRITDRDIERFLKDSFNQIVDGFTSLFMHIQSINPDFEFDQENINNYKTIFSLYINGQNVSGIKMWYGNLFGNNSINVSYGRLISTSDNSMNEMITYDIDEKKKLKLKMTMNITGNKAASTPEEIVKEIWKNNLSPDIY</sequence>
<dbReference type="SMART" id="SM00255">
    <property type="entry name" value="TIR"/>
    <property type="match status" value="1"/>
</dbReference>
<dbReference type="EMBL" id="AKKV01000040">
    <property type="protein sequence ID" value="EIT84100.1"/>
    <property type="molecule type" value="Genomic_DNA"/>
</dbReference>
<dbReference type="STRING" id="1196324.A374_16999"/>
<dbReference type="OrthoDB" id="5149141at2"/>
<evidence type="ECO:0000259" key="1">
    <source>
        <dbReference type="PROSITE" id="PS51534"/>
    </source>
</evidence>
<evidence type="ECO:0000313" key="3">
    <source>
        <dbReference type="Proteomes" id="UP000004080"/>
    </source>
</evidence>